<reference evidence="5" key="1">
    <citation type="submission" date="2016-03" db="UniProtKB">
        <authorList>
            <consortium name="WormBaseParasite"/>
        </authorList>
    </citation>
    <scope>IDENTIFICATION</scope>
</reference>
<dbReference type="OrthoDB" id="10250600at2759"/>
<dbReference type="STRING" id="102285.A0A0R3TUB4"/>
<protein>
    <recommendedName>
        <fullName evidence="2">26S proteasome non-ATPase regulatory subunit 5</fullName>
    </recommendedName>
</protein>
<dbReference type="InterPro" id="IPR016024">
    <property type="entry name" value="ARM-type_fold"/>
</dbReference>
<accession>A0A0R3TUB4</accession>
<dbReference type="GO" id="GO:0005829">
    <property type="term" value="C:cytosol"/>
    <property type="evidence" value="ECO:0007669"/>
    <property type="project" value="TreeGrafter"/>
</dbReference>
<dbReference type="SUPFAM" id="SSF48371">
    <property type="entry name" value="ARM repeat"/>
    <property type="match status" value="1"/>
</dbReference>
<gene>
    <name evidence="3" type="ORF">HNAJ_LOCUS11330</name>
</gene>
<dbReference type="WBParaSite" id="HNAJ_0001134001-mRNA-1">
    <property type="protein sequence ID" value="HNAJ_0001134001-mRNA-1"/>
    <property type="gene ID" value="HNAJ_0001134001"/>
</dbReference>
<proteinExistence type="inferred from homology"/>
<evidence type="ECO:0000313" key="3">
    <source>
        <dbReference type="EMBL" id="VDO10165.1"/>
    </source>
</evidence>
<dbReference type="Pfam" id="PF10508">
    <property type="entry name" value="Proteasom_PSMB"/>
    <property type="match status" value="1"/>
</dbReference>
<dbReference type="Proteomes" id="UP000278807">
    <property type="component" value="Unassembled WGS sequence"/>
</dbReference>
<name>A0A0R3TUB4_RODNA</name>
<dbReference type="AlphaFoldDB" id="A0A0R3TUB4"/>
<dbReference type="InterPro" id="IPR011989">
    <property type="entry name" value="ARM-like"/>
</dbReference>
<evidence type="ECO:0000256" key="1">
    <source>
        <dbReference type="ARBA" id="ARBA00006823"/>
    </source>
</evidence>
<keyword evidence="4" id="KW-1185">Reference proteome</keyword>
<evidence type="ECO:0000256" key="2">
    <source>
        <dbReference type="ARBA" id="ARBA00014933"/>
    </source>
</evidence>
<sequence>MTGLPQCAESISRLANQTGSLREYEDLHIVLRNLSRADLEVAVTQYKLLDIFSHMDLSDGNFSEAALNIAMVIFSTFRLIEFANSHETELLKCITSKNLPLRDFVISRLTDGVKNSSPEDINIPETILLEISKIAIIEEITTASSARSFLMAFGICHPDGVKILLNNESILAFFASISSDEDVVRLTEIFAHIASKRQDTFKEMTEQRVFDRLITISRTNDPLLQLNVTAVLKLLLVCPSGRAFLQLRYLYFFSSLAEEEPVAFLGNPDYRQPLAICLSKYLSSSDPIITTCAIEAIGQMCITINGKRELAEYLKFGGCLSPLFTKAGAVMMNASSHSLPRILVALSDIINLPVAQDNLTDLIPICELTQEWFGQLCAPGPQIKSLSRIWDLAKQPFKEVRSASLKLLRSIATEPWGITMFAELPGFMEYLLNPTTETGTAMDGHSLQPEKFRIIEQCERTQELWKGVAPAWPLFDDLMTARVKKGIEEGVWGMRKAEAAVAMDNE</sequence>
<evidence type="ECO:0000313" key="5">
    <source>
        <dbReference type="WBParaSite" id="HNAJ_0001134001-mRNA-1"/>
    </source>
</evidence>
<dbReference type="PANTHER" id="PTHR13554:SF10">
    <property type="entry name" value="26S PROTEASOME NON-ATPASE REGULATORY SUBUNIT 5"/>
    <property type="match status" value="1"/>
</dbReference>
<comment type="similarity">
    <text evidence="1">Belongs to the proteasome subunit S5B/HSM3 family.</text>
</comment>
<reference evidence="3 4" key="2">
    <citation type="submission" date="2018-11" db="EMBL/GenBank/DDBJ databases">
        <authorList>
            <consortium name="Pathogen Informatics"/>
        </authorList>
    </citation>
    <scope>NUCLEOTIDE SEQUENCE [LARGE SCALE GENOMIC DNA]</scope>
</reference>
<evidence type="ECO:0000313" key="4">
    <source>
        <dbReference type="Proteomes" id="UP000278807"/>
    </source>
</evidence>
<dbReference type="GO" id="GO:0043248">
    <property type="term" value="P:proteasome assembly"/>
    <property type="evidence" value="ECO:0007669"/>
    <property type="project" value="InterPro"/>
</dbReference>
<dbReference type="PANTHER" id="PTHR13554">
    <property type="entry name" value="26S PROTEASOME NON-ATPASE REGULATORY SUBUNIT 5-RELATED"/>
    <property type="match status" value="1"/>
</dbReference>
<dbReference type="Gene3D" id="1.25.10.10">
    <property type="entry name" value="Leucine-rich Repeat Variant"/>
    <property type="match status" value="1"/>
</dbReference>
<organism evidence="5">
    <name type="scientific">Rodentolepis nana</name>
    <name type="common">Dwarf tapeworm</name>
    <name type="synonym">Hymenolepis nana</name>
    <dbReference type="NCBI Taxonomy" id="102285"/>
    <lineage>
        <taxon>Eukaryota</taxon>
        <taxon>Metazoa</taxon>
        <taxon>Spiralia</taxon>
        <taxon>Lophotrochozoa</taxon>
        <taxon>Platyhelminthes</taxon>
        <taxon>Cestoda</taxon>
        <taxon>Eucestoda</taxon>
        <taxon>Cyclophyllidea</taxon>
        <taxon>Hymenolepididae</taxon>
        <taxon>Rodentolepis</taxon>
    </lineage>
</organism>
<dbReference type="EMBL" id="UZAE01013511">
    <property type="protein sequence ID" value="VDO10165.1"/>
    <property type="molecule type" value="Genomic_DNA"/>
</dbReference>
<dbReference type="InterPro" id="IPR019538">
    <property type="entry name" value="PSMD5"/>
</dbReference>